<organism evidence="1">
    <name type="scientific">marine sediment metagenome</name>
    <dbReference type="NCBI Taxonomy" id="412755"/>
    <lineage>
        <taxon>unclassified sequences</taxon>
        <taxon>metagenomes</taxon>
        <taxon>ecological metagenomes</taxon>
    </lineage>
</organism>
<comment type="caution">
    <text evidence="1">The sequence shown here is derived from an EMBL/GenBank/DDBJ whole genome shotgun (WGS) entry which is preliminary data.</text>
</comment>
<protein>
    <recommendedName>
        <fullName evidence="2">ArnR1-like winged helix-turn-helix domain-containing protein</fullName>
    </recommendedName>
</protein>
<reference evidence="1" key="1">
    <citation type="journal article" date="2014" name="Front. Microbiol.">
        <title>High frequency of phylogenetically diverse reductive dehalogenase-homologous genes in deep subseafloor sedimentary metagenomes.</title>
        <authorList>
            <person name="Kawai M."/>
            <person name="Futagami T."/>
            <person name="Toyoda A."/>
            <person name="Takaki Y."/>
            <person name="Nishi S."/>
            <person name="Hori S."/>
            <person name="Arai W."/>
            <person name="Tsubouchi T."/>
            <person name="Morono Y."/>
            <person name="Uchiyama I."/>
            <person name="Ito T."/>
            <person name="Fujiyama A."/>
            <person name="Inagaki F."/>
            <person name="Takami H."/>
        </authorList>
    </citation>
    <scope>NUCLEOTIDE SEQUENCE</scope>
    <source>
        <strain evidence="1">Expedition CK06-06</strain>
    </source>
</reference>
<feature type="non-terminal residue" evidence="1">
    <location>
        <position position="281"/>
    </location>
</feature>
<dbReference type="EMBL" id="BART01005765">
    <property type="protein sequence ID" value="GAG70068.1"/>
    <property type="molecule type" value="Genomic_DNA"/>
</dbReference>
<sequence length="281" mass="33636">MPSPINYPPKEVIKPIFGKINFELVILWMLNNNDACTWANLKDLIKPSTLSIYLKKLLVSELIEKKEFNQYTITTKGQDRFYELSQATRQKRKLNYPPKTILWKRNYDHWILWMVYNNTYCKWADFLNEPLSINNSSLSKNMNSLIEGNFIKKENKEYRITQLGKAEYSVMLRDYDLDRQSILEEESNRIKEVTKNTLKFFKKNRVLEDEIRFRFLNNLLRLPHEIIKQSVKSEEDFFKILLYLSLNHPTQYPTFISAEKFAKKYGIELVVLEFHVLQIVE</sequence>
<gene>
    <name evidence="1" type="ORF">S01H4_13061</name>
</gene>
<dbReference type="InterPro" id="IPR036390">
    <property type="entry name" value="WH_DNA-bd_sf"/>
</dbReference>
<evidence type="ECO:0000313" key="1">
    <source>
        <dbReference type="EMBL" id="GAG70068.1"/>
    </source>
</evidence>
<evidence type="ECO:0008006" key="2">
    <source>
        <dbReference type="Google" id="ProtNLM"/>
    </source>
</evidence>
<dbReference type="SUPFAM" id="SSF46785">
    <property type="entry name" value="Winged helix' DNA-binding domain"/>
    <property type="match status" value="2"/>
</dbReference>
<accession>X1ABK1</accession>
<proteinExistence type="predicted"/>
<name>X1ABK1_9ZZZZ</name>
<dbReference type="AlphaFoldDB" id="X1ABK1"/>